<dbReference type="InterPro" id="IPR004839">
    <property type="entry name" value="Aminotransferase_I/II_large"/>
</dbReference>
<dbReference type="PANTHER" id="PTHR13693:SF2">
    <property type="entry name" value="SERINE PALMITOYLTRANSFERASE 1"/>
    <property type="match status" value="1"/>
</dbReference>
<comment type="similarity">
    <text evidence="4">Belongs to the class-II pyridoxal-phosphate-dependent aminotransferase family.</text>
</comment>
<accession>A0ABR2WZG9</accession>
<keyword evidence="6 12" id="KW-0808">Transferase</keyword>
<comment type="caution">
    <text evidence="12">The sequence shown here is derived from an EMBL/GenBank/DDBJ whole genome shotgun (WGS) entry which is preliminary data.</text>
</comment>
<evidence type="ECO:0000259" key="11">
    <source>
        <dbReference type="Pfam" id="PF00155"/>
    </source>
</evidence>
<dbReference type="InterPro" id="IPR015422">
    <property type="entry name" value="PyrdxlP-dep_Trfase_small"/>
</dbReference>
<reference evidence="12 13" key="1">
    <citation type="submission" date="2023-04" db="EMBL/GenBank/DDBJ databases">
        <title>Genome of Basidiobolus ranarum AG-B5.</title>
        <authorList>
            <person name="Stajich J.E."/>
            <person name="Carter-House D."/>
            <person name="Gryganskyi A."/>
        </authorList>
    </citation>
    <scope>NUCLEOTIDE SEQUENCE [LARGE SCALE GENOMIC DNA]</scope>
    <source>
        <strain evidence="12 13">AG-B5</strain>
    </source>
</reference>
<evidence type="ECO:0000256" key="4">
    <source>
        <dbReference type="ARBA" id="ARBA00008392"/>
    </source>
</evidence>
<dbReference type="InterPro" id="IPR050087">
    <property type="entry name" value="AON_synthase_class-II"/>
</dbReference>
<organism evidence="12 13">
    <name type="scientific">Basidiobolus ranarum</name>
    <dbReference type="NCBI Taxonomy" id="34480"/>
    <lineage>
        <taxon>Eukaryota</taxon>
        <taxon>Fungi</taxon>
        <taxon>Fungi incertae sedis</taxon>
        <taxon>Zoopagomycota</taxon>
        <taxon>Entomophthoromycotina</taxon>
        <taxon>Basidiobolomycetes</taxon>
        <taxon>Basidiobolales</taxon>
        <taxon>Basidiobolaceae</taxon>
        <taxon>Basidiobolus</taxon>
    </lineage>
</organism>
<evidence type="ECO:0000256" key="10">
    <source>
        <dbReference type="ARBA" id="ARBA00023315"/>
    </source>
</evidence>
<keyword evidence="13" id="KW-1185">Reference proteome</keyword>
<keyword evidence="9" id="KW-0443">Lipid metabolism</keyword>
<evidence type="ECO:0000256" key="2">
    <source>
        <dbReference type="ARBA" id="ARBA00004760"/>
    </source>
</evidence>
<comment type="pathway">
    <text evidence="3">Sphingolipid metabolism.</text>
</comment>
<dbReference type="Gene3D" id="3.40.640.10">
    <property type="entry name" value="Type I PLP-dependent aspartate aminotransferase-like (Major domain)"/>
    <property type="match status" value="1"/>
</dbReference>
<dbReference type="GO" id="GO:0004758">
    <property type="term" value="F:serine C-palmitoyltransferase activity"/>
    <property type="evidence" value="ECO:0007669"/>
    <property type="project" value="UniProtKB-EC"/>
</dbReference>
<dbReference type="Gene3D" id="3.90.1150.10">
    <property type="entry name" value="Aspartate Aminotransferase, domain 1"/>
    <property type="match status" value="1"/>
</dbReference>
<dbReference type="PANTHER" id="PTHR13693">
    <property type="entry name" value="CLASS II AMINOTRANSFERASE/8-AMINO-7-OXONONANOATE SYNTHASE"/>
    <property type="match status" value="1"/>
</dbReference>
<evidence type="ECO:0000256" key="1">
    <source>
        <dbReference type="ARBA" id="ARBA00001933"/>
    </source>
</evidence>
<dbReference type="Proteomes" id="UP001479436">
    <property type="component" value="Unassembled WGS sequence"/>
</dbReference>
<dbReference type="InterPro" id="IPR015424">
    <property type="entry name" value="PyrdxlP-dep_Trfase"/>
</dbReference>
<evidence type="ECO:0000256" key="3">
    <source>
        <dbReference type="ARBA" id="ARBA00004991"/>
    </source>
</evidence>
<comment type="cofactor">
    <cofactor evidence="1">
        <name>pyridoxal 5'-phosphate</name>
        <dbReference type="ChEBI" id="CHEBI:597326"/>
    </cofactor>
</comment>
<sequence length="507" mass="56538">MQTLLGLQLDQSCGLFNSTCSNLPLYLPGSSYLLRYITNSYQNDPFRVILELFLVFFALKYLLSQKYNIENNDVLLTEEEINELVDDWQPEPLVPTLSISDQEILDNVPVTVGPPGARQKMRNGKTLVNMAAFNFLGFLGNEIFKTEAVRTLRKYGVGTCGPPGFYGTLDVHKLLEKDIANFLGTEDAIIYSQGFSTISSVIPAYVKRGDLIVCDEGANFAIQKGIQISRCKVRYFKHNDINDLEGVLQSILCEDLVTKRPVTRRFIVTEGLSLNYGDIAPLKKLIEFKHAYKFRIILDESLSFGVLGKRGAGLTEHFGVPVEDIDLLIGSMCHALTSSGGFCAGSREIIDHQRLSGLAYTFSASLPAILAVSAREGLSVLQKEKEVLSSLRNNISTFRSIVEKIPTISLGETSEISPILHMRIHDEVVEKLNLTVQDQEKKLQETVYEVGRDGFLITRAMYVSDQELFLPKPSIRICISAAHTKREIEKAANAIKTAFCKVLGKHR</sequence>
<evidence type="ECO:0000256" key="5">
    <source>
        <dbReference type="ARBA" id="ARBA00013220"/>
    </source>
</evidence>
<evidence type="ECO:0000313" key="12">
    <source>
        <dbReference type="EMBL" id="KAK9766891.1"/>
    </source>
</evidence>
<comment type="pathway">
    <text evidence="2">Lipid metabolism; sphingolipid metabolism.</text>
</comment>
<dbReference type="InterPro" id="IPR015421">
    <property type="entry name" value="PyrdxlP-dep_Trfase_major"/>
</dbReference>
<keyword evidence="7" id="KW-0663">Pyridoxal phosphate</keyword>
<dbReference type="EMBL" id="JASJQH010000115">
    <property type="protein sequence ID" value="KAK9766891.1"/>
    <property type="molecule type" value="Genomic_DNA"/>
</dbReference>
<evidence type="ECO:0000256" key="6">
    <source>
        <dbReference type="ARBA" id="ARBA00022679"/>
    </source>
</evidence>
<keyword evidence="8" id="KW-0746">Sphingolipid metabolism</keyword>
<evidence type="ECO:0000313" key="13">
    <source>
        <dbReference type="Proteomes" id="UP001479436"/>
    </source>
</evidence>
<evidence type="ECO:0000256" key="8">
    <source>
        <dbReference type="ARBA" id="ARBA00022919"/>
    </source>
</evidence>
<dbReference type="Pfam" id="PF00155">
    <property type="entry name" value="Aminotran_1_2"/>
    <property type="match status" value="1"/>
</dbReference>
<protein>
    <recommendedName>
        <fullName evidence="5">serine C-palmitoyltransferase</fullName>
        <ecNumber evidence="5">2.3.1.50</ecNumber>
    </recommendedName>
</protein>
<evidence type="ECO:0000256" key="7">
    <source>
        <dbReference type="ARBA" id="ARBA00022898"/>
    </source>
</evidence>
<keyword evidence="10 12" id="KW-0012">Acyltransferase</keyword>
<feature type="domain" description="Aminotransferase class I/classII large" evidence="11">
    <location>
        <begin position="147"/>
        <end position="495"/>
    </location>
</feature>
<dbReference type="SUPFAM" id="SSF53383">
    <property type="entry name" value="PLP-dependent transferases"/>
    <property type="match status" value="1"/>
</dbReference>
<gene>
    <name evidence="12" type="primary">LCB1_1</name>
    <name evidence="12" type="ORF">K7432_003681</name>
</gene>
<proteinExistence type="inferred from homology"/>
<evidence type="ECO:0000256" key="9">
    <source>
        <dbReference type="ARBA" id="ARBA00023098"/>
    </source>
</evidence>
<dbReference type="EC" id="2.3.1.50" evidence="5"/>
<name>A0ABR2WZG9_9FUNG</name>